<accession>A0ABQ5YIF6</accession>
<feature type="domain" description="Transcription regulator BetR N-terminal" evidence="1">
    <location>
        <begin position="32"/>
        <end position="140"/>
    </location>
</feature>
<dbReference type="Pfam" id="PF08667">
    <property type="entry name" value="BetR"/>
    <property type="match status" value="1"/>
</dbReference>
<gene>
    <name evidence="2" type="ORF">GCM10007907_30380</name>
</gene>
<evidence type="ECO:0000259" key="1">
    <source>
        <dbReference type="Pfam" id="PF08667"/>
    </source>
</evidence>
<comment type="caution">
    <text evidence="2">The sequence shown here is derived from an EMBL/GenBank/DDBJ whole genome shotgun (WGS) entry which is preliminary data.</text>
</comment>
<evidence type="ECO:0000313" key="2">
    <source>
        <dbReference type="EMBL" id="GLR14248.1"/>
    </source>
</evidence>
<dbReference type="EMBL" id="BSOG01000004">
    <property type="protein sequence ID" value="GLR14248.1"/>
    <property type="molecule type" value="Genomic_DNA"/>
</dbReference>
<protein>
    <recommendedName>
        <fullName evidence="1">Transcription regulator BetR N-terminal domain-containing protein</fullName>
    </recommendedName>
</protein>
<reference evidence="3" key="1">
    <citation type="journal article" date="2019" name="Int. J. Syst. Evol. Microbiol.">
        <title>The Global Catalogue of Microorganisms (GCM) 10K type strain sequencing project: providing services to taxonomists for standard genome sequencing and annotation.</title>
        <authorList>
            <consortium name="The Broad Institute Genomics Platform"/>
            <consortium name="The Broad Institute Genome Sequencing Center for Infectious Disease"/>
            <person name="Wu L."/>
            <person name="Ma J."/>
        </authorList>
    </citation>
    <scope>NUCLEOTIDE SEQUENCE [LARGE SCALE GENOMIC DNA]</scope>
    <source>
        <strain evidence="3">NBRC 110044</strain>
    </source>
</reference>
<name>A0ABQ5YIF6_9NEIS</name>
<dbReference type="Proteomes" id="UP001156706">
    <property type="component" value="Unassembled WGS sequence"/>
</dbReference>
<proteinExistence type="predicted"/>
<dbReference type="InterPro" id="IPR013975">
    <property type="entry name" value="Tscrpt_reg_BetR_N"/>
</dbReference>
<organism evidence="2 3">
    <name type="scientific">Chitinimonas prasina</name>
    <dbReference type="NCBI Taxonomy" id="1434937"/>
    <lineage>
        <taxon>Bacteria</taxon>
        <taxon>Pseudomonadati</taxon>
        <taxon>Pseudomonadota</taxon>
        <taxon>Betaproteobacteria</taxon>
        <taxon>Neisseriales</taxon>
        <taxon>Chitinibacteraceae</taxon>
        <taxon>Chitinimonas</taxon>
    </lineage>
</organism>
<sequence length="335" mass="36969">MSDVTSLVMNSPVLPQPSAALSGLTELPEPALIYQRITSLLYREEPNPRRHASTLANALNVDKKTVNRWSSDGVRNVEDMMAICQAFAVPPSILLAPVIQGTQMVDCLISVNGTECQGRAWISLQPLPTDKASAMVCRPGEGRFWRLEACGSGPRETAHVAYYVDSLCETRKTEPRIAVCLPGRTSLSNELAVKLQQYHCQTVEYATGAALLDAMQRSPLQMIAQSAARAMADLDSNPSYARYEATRALLRQFDIWHVEGDSQVAEQFKQAPNLLIVHESLSDWPVFVQAVRAACGRYVPALVLCAEPMQPRLIEGHYFCSIQLADVLGMIRRLV</sequence>
<evidence type="ECO:0000313" key="3">
    <source>
        <dbReference type="Proteomes" id="UP001156706"/>
    </source>
</evidence>
<keyword evidence="3" id="KW-1185">Reference proteome</keyword>